<dbReference type="PANTHER" id="PTHR23517:SF3">
    <property type="entry name" value="INTEGRAL MEMBRANE TRANSPORT PROTEIN"/>
    <property type="match status" value="1"/>
</dbReference>
<evidence type="ECO:0000256" key="15">
    <source>
        <dbReference type="ARBA" id="ARBA00048090"/>
    </source>
</evidence>
<dbReference type="Pfam" id="PF07690">
    <property type="entry name" value="MFS_1"/>
    <property type="match status" value="1"/>
</dbReference>
<keyword evidence="11" id="KW-0067">ATP-binding</keyword>
<dbReference type="Gene3D" id="3.40.50.300">
    <property type="entry name" value="P-loop containing nucleotide triphosphate hydrolases"/>
    <property type="match status" value="1"/>
</dbReference>
<feature type="transmembrane region" description="Helical" evidence="17">
    <location>
        <begin position="334"/>
        <end position="357"/>
    </location>
</feature>
<feature type="transmembrane region" description="Helical" evidence="17">
    <location>
        <begin position="201"/>
        <end position="221"/>
    </location>
</feature>
<dbReference type="NCBIfam" id="TIGR01313">
    <property type="entry name" value="therm_gnt_kin"/>
    <property type="match status" value="1"/>
</dbReference>
<feature type="transmembrane region" description="Helical" evidence="17">
    <location>
        <begin position="30"/>
        <end position="55"/>
    </location>
</feature>
<dbReference type="Gene3D" id="1.20.1250.20">
    <property type="entry name" value="MFS general substrate transporter like domains"/>
    <property type="match status" value="1"/>
</dbReference>
<keyword evidence="10" id="KW-0418">Kinase</keyword>
<evidence type="ECO:0000256" key="8">
    <source>
        <dbReference type="ARBA" id="ARBA00022692"/>
    </source>
</evidence>
<comment type="similarity">
    <text evidence="3">Belongs to the gluconokinase GntK/GntV family.</text>
</comment>
<evidence type="ECO:0000256" key="11">
    <source>
        <dbReference type="ARBA" id="ARBA00022840"/>
    </source>
</evidence>
<protein>
    <recommendedName>
        <fullName evidence="4">gluconokinase</fullName>
        <ecNumber evidence="4">2.7.1.12</ecNumber>
    </recommendedName>
    <alternativeName>
        <fullName evidence="14">Gluconate kinase</fullName>
    </alternativeName>
</protein>
<reference evidence="18 19" key="1">
    <citation type="journal article" date="2024" name="Nat. Commun.">
        <title>Phylogenomics reveals the evolutionary origins of lichenization in chlorophyte algae.</title>
        <authorList>
            <person name="Puginier C."/>
            <person name="Libourel C."/>
            <person name="Otte J."/>
            <person name="Skaloud P."/>
            <person name="Haon M."/>
            <person name="Grisel S."/>
            <person name="Petersen M."/>
            <person name="Berrin J.G."/>
            <person name="Delaux P.M."/>
            <person name="Dal Grande F."/>
            <person name="Keller J."/>
        </authorList>
    </citation>
    <scope>NUCLEOTIDE SEQUENCE [LARGE SCALE GENOMIC DNA]</scope>
    <source>
        <strain evidence="18 19">SAG 2036</strain>
    </source>
</reference>
<evidence type="ECO:0000256" key="5">
    <source>
        <dbReference type="ARBA" id="ARBA00022448"/>
    </source>
</evidence>
<keyword evidence="12 17" id="KW-1133">Transmembrane helix</keyword>
<evidence type="ECO:0000256" key="7">
    <source>
        <dbReference type="ARBA" id="ARBA00022679"/>
    </source>
</evidence>
<keyword evidence="5" id="KW-0813">Transport</keyword>
<proteinExistence type="inferred from homology"/>
<comment type="pathway">
    <text evidence="2">Carbohydrate acid metabolism; D-gluconate degradation.</text>
</comment>
<dbReference type="InterPro" id="IPR027417">
    <property type="entry name" value="P-loop_NTPase"/>
</dbReference>
<feature type="transmembrane region" description="Helical" evidence="17">
    <location>
        <begin position="94"/>
        <end position="112"/>
    </location>
</feature>
<feature type="transmembrane region" description="Helical" evidence="17">
    <location>
        <begin position="377"/>
        <end position="402"/>
    </location>
</feature>
<dbReference type="SUPFAM" id="SSF103473">
    <property type="entry name" value="MFS general substrate transporter"/>
    <property type="match status" value="1"/>
</dbReference>
<evidence type="ECO:0000256" key="9">
    <source>
        <dbReference type="ARBA" id="ARBA00022741"/>
    </source>
</evidence>
<accession>A0AAW1NWG5</accession>
<keyword evidence="7" id="KW-0808">Transferase</keyword>
<dbReference type="Pfam" id="PF13671">
    <property type="entry name" value="AAA_33"/>
    <property type="match status" value="1"/>
</dbReference>
<dbReference type="AlphaFoldDB" id="A0AAW1NWG5"/>
<feature type="transmembrane region" description="Helical" evidence="17">
    <location>
        <begin position="477"/>
        <end position="495"/>
    </location>
</feature>
<keyword evidence="9" id="KW-0547">Nucleotide-binding</keyword>
<evidence type="ECO:0000256" key="16">
    <source>
        <dbReference type="SAM" id="MobiDB-lite"/>
    </source>
</evidence>
<evidence type="ECO:0000256" key="6">
    <source>
        <dbReference type="ARBA" id="ARBA00022475"/>
    </source>
</evidence>
<evidence type="ECO:0000256" key="10">
    <source>
        <dbReference type="ARBA" id="ARBA00022777"/>
    </source>
</evidence>
<feature type="transmembrane region" description="Helical" evidence="17">
    <location>
        <begin position="153"/>
        <end position="173"/>
    </location>
</feature>
<dbReference type="EC" id="2.7.1.12" evidence="4"/>
<evidence type="ECO:0000313" key="19">
    <source>
        <dbReference type="Proteomes" id="UP001465755"/>
    </source>
</evidence>
<keyword evidence="8 17" id="KW-0812">Transmembrane</keyword>
<feature type="region of interest" description="Disordered" evidence="16">
    <location>
        <begin position="522"/>
        <end position="574"/>
    </location>
</feature>
<evidence type="ECO:0000256" key="4">
    <source>
        <dbReference type="ARBA" id="ARBA00012054"/>
    </source>
</evidence>
<gene>
    <name evidence="18" type="ORF">WJX73_005081</name>
</gene>
<dbReference type="InterPro" id="IPR011701">
    <property type="entry name" value="MFS"/>
</dbReference>
<evidence type="ECO:0000313" key="18">
    <source>
        <dbReference type="EMBL" id="KAK9797081.1"/>
    </source>
</evidence>
<organism evidence="18 19">
    <name type="scientific">Symbiochloris irregularis</name>
    <dbReference type="NCBI Taxonomy" id="706552"/>
    <lineage>
        <taxon>Eukaryota</taxon>
        <taxon>Viridiplantae</taxon>
        <taxon>Chlorophyta</taxon>
        <taxon>core chlorophytes</taxon>
        <taxon>Trebouxiophyceae</taxon>
        <taxon>Trebouxiales</taxon>
        <taxon>Trebouxiaceae</taxon>
        <taxon>Symbiochloris</taxon>
    </lineage>
</organism>
<evidence type="ECO:0000256" key="3">
    <source>
        <dbReference type="ARBA" id="ARBA00008420"/>
    </source>
</evidence>
<dbReference type="InterPro" id="IPR050171">
    <property type="entry name" value="MFS_Transporters"/>
</dbReference>
<evidence type="ECO:0000256" key="2">
    <source>
        <dbReference type="ARBA" id="ARBA00004875"/>
    </source>
</evidence>
<dbReference type="SUPFAM" id="SSF52540">
    <property type="entry name" value="P-loop containing nucleoside triphosphate hydrolases"/>
    <property type="match status" value="1"/>
</dbReference>
<dbReference type="GO" id="GO:0005975">
    <property type="term" value="P:carbohydrate metabolic process"/>
    <property type="evidence" value="ECO:0007669"/>
    <property type="project" value="InterPro"/>
</dbReference>
<sequence>MLNAAHGLFRKCRQQVATGFLSLSGCPREIWIIFALKILESFNYFSLSLSFTVYLTDTFGVSDEKAGTLYGLWGGLSTLYGFIFGWLIDFLGVKWSFVLCGVLNFIARLIMAATTSQSILFLAIFGPATLATALGVPVLLVGIKQLTTEGNRGFAFALFYSLMNIASLSAGMLRDLFYIGLAKGLNIPALRPDLFNHGSRLYMLLGAAVSLCQLAITLAFLPELRPHGLRADTSKGQVLMARRSVSEQSEGDAAPDAGAADEQQGLLRQGSLVAPLQHMASAAALSLKGVVMAANFWRYMALCIATVNLKSIFRHLDGTLPKYQIRSFGCKTPVGLIYSINPAMIILLVPLVGALTTSYSHYDMIHLGGYLSALSPFWMAGFATVWAPVLFVVQLSLGEAIWSPRWYDLSMSVAPDGREGIFTALAAAPLFLATLPTGFLSGWLLQHYCPNDHACDTGAPGTRPAGNDAATCRGRPLWTVVALVTLSTPIAMLVFQRWLRPRFDSDQQDAEALQGQPRLLSVHQGQAGHQRSESEVFELPLPMNPGDSEFSRRGQSAPLEQRAPGRKQRQGTSAVVRLATKDTAAGGEKPLCYVVAGVSGSGKTTVGTLLARQLGCKFYDGDSFHPDANIAKMRSGQALTDEDRWPWLQRLAQLLREHLQQGKACVLACSSLRQSYRNVLTGCGTDMDTTGQLVFVLLKPSREELERRIRSREALGGHFMPASLLDSQLAALEPFPSAMTFDRLTGNERAASSAVPVQLCPTTAYSRGA</sequence>
<dbReference type="PANTHER" id="PTHR23517">
    <property type="entry name" value="RESISTANCE PROTEIN MDTM, PUTATIVE-RELATED-RELATED"/>
    <property type="match status" value="1"/>
</dbReference>
<keyword evidence="19" id="KW-1185">Reference proteome</keyword>
<dbReference type="InterPro" id="IPR036259">
    <property type="entry name" value="MFS_trans_sf"/>
</dbReference>
<dbReference type="GO" id="GO:0046316">
    <property type="term" value="F:gluconokinase activity"/>
    <property type="evidence" value="ECO:0007669"/>
    <property type="project" value="UniProtKB-EC"/>
</dbReference>
<dbReference type="InterPro" id="IPR006001">
    <property type="entry name" value="Therm_gnt_kin"/>
</dbReference>
<name>A0AAW1NWG5_9CHLO</name>
<dbReference type="GO" id="GO:0005886">
    <property type="term" value="C:plasma membrane"/>
    <property type="evidence" value="ECO:0007669"/>
    <property type="project" value="UniProtKB-SubCell"/>
</dbReference>
<feature type="transmembrane region" description="Helical" evidence="17">
    <location>
        <begin position="119"/>
        <end position="141"/>
    </location>
</feature>
<feature type="transmembrane region" description="Helical" evidence="17">
    <location>
        <begin position="67"/>
        <end position="88"/>
    </location>
</feature>
<evidence type="ECO:0000256" key="1">
    <source>
        <dbReference type="ARBA" id="ARBA00004651"/>
    </source>
</evidence>
<dbReference type="GO" id="GO:0005524">
    <property type="term" value="F:ATP binding"/>
    <property type="evidence" value="ECO:0007669"/>
    <property type="project" value="UniProtKB-KW"/>
</dbReference>
<dbReference type="GO" id="GO:0022857">
    <property type="term" value="F:transmembrane transporter activity"/>
    <property type="evidence" value="ECO:0007669"/>
    <property type="project" value="InterPro"/>
</dbReference>
<evidence type="ECO:0000256" key="17">
    <source>
        <dbReference type="SAM" id="Phobius"/>
    </source>
</evidence>
<keyword evidence="6" id="KW-1003">Cell membrane</keyword>
<evidence type="ECO:0000256" key="12">
    <source>
        <dbReference type="ARBA" id="ARBA00022989"/>
    </source>
</evidence>
<keyword evidence="13 17" id="KW-0472">Membrane</keyword>
<comment type="catalytic activity">
    <reaction evidence="15">
        <text>D-gluconate + ATP = 6-phospho-D-gluconate + ADP + H(+)</text>
        <dbReference type="Rhea" id="RHEA:19433"/>
        <dbReference type="ChEBI" id="CHEBI:15378"/>
        <dbReference type="ChEBI" id="CHEBI:18391"/>
        <dbReference type="ChEBI" id="CHEBI:30616"/>
        <dbReference type="ChEBI" id="CHEBI:58759"/>
        <dbReference type="ChEBI" id="CHEBI:456216"/>
        <dbReference type="EC" id="2.7.1.12"/>
    </reaction>
</comment>
<dbReference type="Proteomes" id="UP001465755">
    <property type="component" value="Unassembled WGS sequence"/>
</dbReference>
<dbReference type="EMBL" id="JALJOQ010000109">
    <property type="protein sequence ID" value="KAK9797081.1"/>
    <property type="molecule type" value="Genomic_DNA"/>
</dbReference>
<dbReference type="CDD" id="cd02021">
    <property type="entry name" value="GntK"/>
    <property type="match status" value="1"/>
</dbReference>
<comment type="subcellular location">
    <subcellularLocation>
        <location evidence="1">Cell membrane</location>
        <topology evidence="1">Multi-pass membrane protein</topology>
    </subcellularLocation>
</comment>
<evidence type="ECO:0000256" key="13">
    <source>
        <dbReference type="ARBA" id="ARBA00023136"/>
    </source>
</evidence>
<comment type="caution">
    <text evidence="18">The sequence shown here is derived from an EMBL/GenBank/DDBJ whole genome shotgun (WGS) entry which is preliminary data.</text>
</comment>
<evidence type="ECO:0000256" key="14">
    <source>
        <dbReference type="ARBA" id="ARBA00029835"/>
    </source>
</evidence>